<protein>
    <submittedName>
        <fullName evidence="1">Uncharacterized protein</fullName>
    </submittedName>
</protein>
<organism evidence="1 2">
    <name type="scientific">Homoserinibacter gongjuensis</name>
    <dbReference type="NCBI Taxonomy" id="1162968"/>
    <lineage>
        <taxon>Bacteria</taxon>
        <taxon>Bacillati</taxon>
        <taxon>Actinomycetota</taxon>
        <taxon>Actinomycetes</taxon>
        <taxon>Micrococcales</taxon>
        <taxon>Microbacteriaceae</taxon>
        <taxon>Homoserinibacter</taxon>
    </lineage>
</organism>
<evidence type="ECO:0000313" key="2">
    <source>
        <dbReference type="Proteomes" id="UP001157069"/>
    </source>
</evidence>
<dbReference type="EMBL" id="BSVA01000001">
    <property type="protein sequence ID" value="GMA92877.1"/>
    <property type="molecule type" value="Genomic_DNA"/>
</dbReference>
<reference evidence="2" key="1">
    <citation type="journal article" date="2019" name="Int. J. Syst. Evol. Microbiol.">
        <title>The Global Catalogue of Microorganisms (GCM) 10K type strain sequencing project: providing services to taxonomists for standard genome sequencing and annotation.</title>
        <authorList>
            <consortium name="The Broad Institute Genomics Platform"/>
            <consortium name="The Broad Institute Genome Sequencing Center for Infectious Disease"/>
            <person name="Wu L."/>
            <person name="Ma J."/>
        </authorList>
    </citation>
    <scope>NUCLEOTIDE SEQUENCE [LARGE SCALE GENOMIC DNA]</scope>
    <source>
        <strain evidence="2">NBRC 108755</strain>
    </source>
</reference>
<dbReference type="Proteomes" id="UP001157069">
    <property type="component" value="Unassembled WGS sequence"/>
</dbReference>
<sequence>MRHQMMGQQHGLRVLQVRTARHHGAEVRLGLRRERVDELHDQMPDAGGMVEQVQPDERRDLVVAAAARTQLAAELGADGRDELALEGEVHVLVFGKRTDDAVAHTAIDHLEPLEHPLQLVVVEEPRGRERPRVGT</sequence>
<accession>A0ABQ6JX44</accession>
<comment type="caution">
    <text evidence="1">The sequence shown here is derived from an EMBL/GenBank/DDBJ whole genome shotgun (WGS) entry which is preliminary data.</text>
</comment>
<keyword evidence="2" id="KW-1185">Reference proteome</keyword>
<name>A0ABQ6JX44_9MICO</name>
<gene>
    <name evidence="1" type="ORF">GCM10025869_34060</name>
</gene>
<evidence type="ECO:0000313" key="1">
    <source>
        <dbReference type="EMBL" id="GMA92877.1"/>
    </source>
</evidence>
<proteinExistence type="predicted"/>